<dbReference type="Pfam" id="PF01182">
    <property type="entry name" value="Glucosamine_iso"/>
    <property type="match status" value="1"/>
</dbReference>
<dbReference type="GO" id="GO:0005737">
    <property type="term" value="C:cytoplasm"/>
    <property type="evidence" value="ECO:0007669"/>
    <property type="project" value="TreeGrafter"/>
</dbReference>
<feature type="domain" description="Glucosamine/galactosamine-6-phosphate isomerase" evidence="6">
    <location>
        <begin position="10"/>
        <end position="227"/>
    </location>
</feature>
<keyword evidence="4 5" id="KW-0119">Carbohydrate metabolism</keyword>
<dbReference type="InterPro" id="IPR000600">
    <property type="entry name" value="ROK"/>
</dbReference>
<dbReference type="CDD" id="cd01399">
    <property type="entry name" value="GlcN6P_deaminase"/>
    <property type="match status" value="1"/>
</dbReference>
<reference evidence="7" key="1">
    <citation type="submission" date="2020-10" db="EMBL/GenBank/DDBJ databases">
        <authorList>
            <person name="Gilroy R."/>
        </authorList>
    </citation>
    <scope>NUCLEOTIDE SEQUENCE</scope>
    <source>
        <strain evidence="7">USAMLcec3-3695</strain>
    </source>
</reference>
<comment type="similarity">
    <text evidence="5">Belongs to the glucosamine/galactosamine-6-phosphate isomerase family. NagB subfamily.</text>
</comment>
<dbReference type="SUPFAM" id="SSF53067">
    <property type="entry name" value="Actin-like ATPase domain"/>
    <property type="match status" value="1"/>
</dbReference>
<evidence type="ECO:0000259" key="6">
    <source>
        <dbReference type="Pfam" id="PF01182"/>
    </source>
</evidence>
<evidence type="ECO:0000256" key="2">
    <source>
        <dbReference type="ARBA" id="ARBA00006479"/>
    </source>
</evidence>
<dbReference type="GO" id="GO:0004342">
    <property type="term" value="F:glucosamine-6-phosphate deaminase activity"/>
    <property type="evidence" value="ECO:0007669"/>
    <property type="project" value="UniProtKB-UniRule"/>
</dbReference>
<dbReference type="Gene3D" id="3.30.420.40">
    <property type="match status" value="2"/>
</dbReference>
<comment type="function">
    <text evidence="5">Catalyzes the reversible isomerization-deamination of glucosamine 6-phosphate (GlcN6P) to form fructose 6-phosphate (Fru6P) and ammonium ion.</text>
</comment>
<dbReference type="PROSITE" id="PS01125">
    <property type="entry name" value="ROK"/>
    <property type="match status" value="1"/>
</dbReference>
<feature type="active site" description="For ring-opening step" evidence="5">
    <location>
        <position position="136"/>
    </location>
</feature>
<dbReference type="HAMAP" id="MF_01241">
    <property type="entry name" value="GlcN6P_deamin"/>
    <property type="match status" value="1"/>
</dbReference>
<evidence type="ECO:0000256" key="3">
    <source>
        <dbReference type="ARBA" id="ARBA00022801"/>
    </source>
</evidence>
<dbReference type="GO" id="GO:0006043">
    <property type="term" value="P:glucosamine catabolic process"/>
    <property type="evidence" value="ECO:0007669"/>
    <property type="project" value="TreeGrafter"/>
</dbReference>
<dbReference type="InterPro" id="IPR004547">
    <property type="entry name" value="Glucosamine6P_isomerase"/>
</dbReference>
<keyword evidence="3 5" id="KW-0378">Hydrolase</keyword>
<comment type="similarity">
    <text evidence="2">Belongs to the ROK (NagC/XylR) family.</text>
</comment>
<dbReference type="GO" id="GO:0042802">
    <property type="term" value="F:identical protein binding"/>
    <property type="evidence" value="ECO:0007669"/>
    <property type="project" value="TreeGrafter"/>
</dbReference>
<evidence type="ECO:0000313" key="7">
    <source>
        <dbReference type="EMBL" id="HIU56450.1"/>
    </source>
</evidence>
<accession>A0A9D1SDT8</accession>
<dbReference type="SUPFAM" id="SSF100950">
    <property type="entry name" value="NagB/RpiA/CoA transferase-like"/>
    <property type="match status" value="1"/>
</dbReference>
<proteinExistence type="inferred from homology"/>
<evidence type="ECO:0000256" key="1">
    <source>
        <dbReference type="ARBA" id="ARBA00000644"/>
    </source>
</evidence>
<dbReference type="AlphaFoldDB" id="A0A9D1SDT8"/>
<feature type="active site" description="For ring-opening step" evidence="5">
    <location>
        <position position="143"/>
    </location>
</feature>
<feature type="active site" description="Proton acceptor; for ring-opening step" evidence="5">
    <location>
        <position position="138"/>
    </location>
</feature>
<dbReference type="InterPro" id="IPR006148">
    <property type="entry name" value="Glc/Gal-6P_isomerase"/>
</dbReference>
<organism evidence="7 8">
    <name type="scientific">Candidatus Ornithomonoglobus merdipullorum</name>
    <dbReference type="NCBI Taxonomy" id="2840895"/>
    <lineage>
        <taxon>Bacteria</taxon>
        <taxon>Bacillati</taxon>
        <taxon>Bacillota</taxon>
        <taxon>Clostridia</taxon>
        <taxon>Candidatus Ornithomonoglobus</taxon>
    </lineage>
</organism>
<dbReference type="FunFam" id="3.40.50.1360:FF:000003">
    <property type="entry name" value="Glucosamine-6-phosphate deaminase"/>
    <property type="match status" value="1"/>
</dbReference>
<dbReference type="EC" id="3.5.99.6" evidence="5"/>
<dbReference type="InterPro" id="IPR049874">
    <property type="entry name" value="ROK_cs"/>
</dbReference>
<dbReference type="PANTHER" id="PTHR11280">
    <property type="entry name" value="GLUCOSAMINE-6-PHOSPHATE ISOMERASE"/>
    <property type="match status" value="1"/>
</dbReference>
<gene>
    <name evidence="5 7" type="primary">nagB</name>
    <name evidence="7" type="ORF">IAA61_01390</name>
</gene>
<dbReference type="Gene3D" id="3.40.50.1360">
    <property type="match status" value="1"/>
</dbReference>
<dbReference type="NCBIfam" id="TIGR00502">
    <property type="entry name" value="nagB"/>
    <property type="match status" value="1"/>
</dbReference>
<sequence>MKLIVCENYEEMSEKAAEIIKEQVVKKPDSVLGFATGSTPVGTYDKLAEMYKKGELDMSGVTSFNLDEYYPISNDSDQSYHCFMERQLFGRVNITKDKINMLSGEAEDPSEECERYEERIEEAGGIDLQILGIGRNGHIGFNEPDTDLEAKTHLTELSSDTIEANSRFFENVDLVPTHALTMGISTIFKSKKIILLANGRSKLNAVRELFSEHITTKSPATMLKLHSDVTIICDYEAYSEASIGIDIGGMSVKIGVVENLKIIDKRIIDVTSGMTEKDLIAAITSVCAEMRKRYKANRIGIGVPGIIDENGVTSANLPFKDCKLDEIMSRALGVTVKIENDANCAALGEQAAGAGKGMRNVLMVTLGTGIGGGIIIDGKIYSGKGNAGEIGHMRIMPDGKLCKCGKHGCWERYASVSALIEMMERAAAEHPDSILADAAKDSINGKTLFKAMDMGCDTAKHVFDEYIGYLAAGIDILVSVLDPELILIAGGISRENEKIIKPLSERIGGAVPIKVAELKSDAGIIGAALL</sequence>
<reference evidence="7" key="2">
    <citation type="journal article" date="2021" name="PeerJ">
        <title>Extensive microbial diversity within the chicken gut microbiome revealed by metagenomics and culture.</title>
        <authorList>
            <person name="Gilroy R."/>
            <person name="Ravi A."/>
            <person name="Getino M."/>
            <person name="Pursley I."/>
            <person name="Horton D.L."/>
            <person name="Alikhan N.F."/>
            <person name="Baker D."/>
            <person name="Gharbi K."/>
            <person name="Hall N."/>
            <person name="Watson M."/>
            <person name="Adriaenssens E.M."/>
            <person name="Foster-Nyarko E."/>
            <person name="Jarju S."/>
            <person name="Secka A."/>
            <person name="Antonio M."/>
            <person name="Oren A."/>
            <person name="Chaudhuri R.R."/>
            <person name="La Ragione R."/>
            <person name="Hildebrand F."/>
            <person name="Pallen M.J."/>
        </authorList>
    </citation>
    <scope>NUCLEOTIDE SEQUENCE</scope>
    <source>
        <strain evidence="7">USAMLcec3-3695</strain>
    </source>
</reference>
<comment type="caution">
    <text evidence="7">The sequence shown here is derived from an EMBL/GenBank/DDBJ whole genome shotgun (WGS) entry which is preliminary data.</text>
</comment>
<comment type="catalytic activity">
    <reaction evidence="1 5">
        <text>alpha-D-glucosamine 6-phosphate + H2O = beta-D-fructose 6-phosphate + NH4(+)</text>
        <dbReference type="Rhea" id="RHEA:12172"/>
        <dbReference type="ChEBI" id="CHEBI:15377"/>
        <dbReference type="ChEBI" id="CHEBI:28938"/>
        <dbReference type="ChEBI" id="CHEBI:57634"/>
        <dbReference type="ChEBI" id="CHEBI:75989"/>
        <dbReference type="EC" id="3.5.99.6"/>
    </reaction>
</comment>
<dbReference type="EMBL" id="DVNB01000017">
    <property type="protein sequence ID" value="HIU56450.1"/>
    <property type="molecule type" value="Genomic_DNA"/>
</dbReference>
<dbReference type="GO" id="GO:0019262">
    <property type="term" value="P:N-acetylneuraminate catabolic process"/>
    <property type="evidence" value="ECO:0007669"/>
    <property type="project" value="UniProtKB-UniRule"/>
</dbReference>
<evidence type="ECO:0000313" key="8">
    <source>
        <dbReference type="Proteomes" id="UP000824109"/>
    </source>
</evidence>
<dbReference type="PROSITE" id="PS01161">
    <property type="entry name" value="GLC_GALNAC_ISOMERASE"/>
    <property type="match status" value="1"/>
</dbReference>
<evidence type="ECO:0000256" key="4">
    <source>
        <dbReference type="ARBA" id="ARBA00023277"/>
    </source>
</evidence>
<comment type="pathway">
    <text evidence="5">Amino-sugar metabolism; N-acetylneuraminate degradation; D-fructose 6-phosphate from N-acetylneuraminate: step 5/5.</text>
</comment>
<dbReference type="InterPro" id="IPR043129">
    <property type="entry name" value="ATPase_NBD"/>
</dbReference>
<dbReference type="GO" id="GO:0005975">
    <property type="term" value="P:carbohydrate metabolic process"/>
    <property type="evidence" value="ECO:0007669"/>
    <property type="project" value="InterPro"/>
</dbReference>
<dbReference type="Pfam" id="PF00480">
    <property type="entry name" value="ROK"/>
    <property type="match status" value="1"/>
</dbReference>
<dbReference type="PANTHER" id="PTHR11280:SF5">
    <property type="entry name" value="GLUCOSAMINE-6-PHOSPHATE ISOMERASE"/>
    <property type="match status" value="1"/>
</dbReference>
<dbReference type="InterPro" id="IPR037171">
    <property type="entry name" value="NagB/RpiA_transferase-like"/>
</dbReference>
<dbReference type="GO" id="GO:0006046">
    <property type="term" value="P:N-acetylglucosamine catabolic process"/>
    <property type="evidence" value="ECO:0007669"/>
    <property type="project" value="UniProtKB-UniRule"/>
</dbReference>
<dbReference type="Proteomes" id="UP000824109">
    <property type="component" value="Unassembled WGS sequence"/>
</dbReference>
<protein>
    <recommendedName>
        <fullName evidence="5">Glucosamine-6-phosphate deaminase</fullName>
        <ecNumber evidence="5">3.5.99.6</ecNumber>
    </recommendedName>
    <alternativeName>
        <fullName evidence="5">GlcN6P deaminase</fullName>
        <shortName evidence="5">GNPDA</shortName>
    </alternativeName>
    <alternativeName>
        <fullName evidence="5">Glucosamine-6-phosphate isomerase</fullName>
    </alternativeName>
</protein>
<dbReference type="InterPro" id="IPR018321">
    <property type="entry name" value="Glucosamine6P_isomerase_CS"/>
</dbReference>
<feature type="active site" description="Proton acceptor; for enolization step" evidence="5">
    <location>
        <position position="67"/>
    </location>
</feature>
<name>A0A9D1SDT8_9FIRM</name>
<evidence type="ECO:0000256" key="5">
    <source>
        <dbReference type="HAMAP-Rule" id="MF_01241"/>
    </source>
</evidence>
<comment type="caution">
    <text evidence="5">Lacks conserved residue(s) required for the propagation of feature annotation.</text>
</comment>